<name>A0A915JTD5_ROMCU</name>
<dbReference type="Proteomes" id="UP000887565">
    <property type="component" value="Unplaced"/>
</dbReference>
<keyword evidence="1" id="KW-1185">Reference proteome</keyword>
<accession>A0A915JTD5</accession>
<dbReference type="AlphaFoldDB" id="A0A915JTD5"/>
<reference evidence="2" key="1">
    <citation type="submission" date="2022-11" db="UniProtKB">
        <authorList>
            <consortium name="WormBaseParasite"/>
        </authorList>
    </citation>
    <scope>IDENTIFICATION</scope>
</reference>
<dbReference type="WBParaSite" id="nRc.2.0.1.t29605-RA">
    <property type="protein sequence ID" value="nRc.2.0.1.t29605-RA"/>
    <property type="gene ID" value="nRc.2.0.1.g29605"/>
</dbReference>
<protein>
    <submittedName>
        <fullName evidence="2">Uncharacterized protein</fullName>
    </submittedName>
</protein>
<sequence length="167" mass="18881">MIQKSVFCEEDWRAFCGVVNLERGNDWGDGQISGLCSPYFVLGGDCYSFDRRRRVIGGQRWSDCLSNARLTNPEDNTEHWALVLMSACALKAPSLMGIWKALIKAYLPTKVFEEGVRLLIWQMDERMWQGSQKAWPVAFRQTIPGLTIRAADAISLEGMTMLVAEVD</sequence>
<evidence type="ECO:0000313" key="1">
    <source>
        <dbReference type="Proteomes" id="UP000887565"/>
    </source>
</evidence>
<proteinExistence type="predicted"/>
<organism evidence="1 2">
    <name type="scientific">Romanomermis culicivorax</name>
    <name type="common">Nematode worm</name>
    <dbReference type="NCBI Taxonomy" id="13658"/>
    <lineage>
        <taxon>Eukaryota</taxon>
        <taxon>Metazoa</taxon>
        <taxon>Ecdysozoa</taxon>
        <taxon>Nematoda</taxon>
        <taxon>Enoplea</taxon>
        <taxon>Dorylaimia</taxon>
        <taxon>Mermithida</taxon>
        <taxon>Mermithoidea</taxon>
        <taxon>Mermithidae</taxon>
        <taxon>Romanomermis</taxon>
    </lineage>
</organism>
<evidence type="ECO:0000313" key="2">
    <source>
        <dbReference type="WBParaSite" id="nRc.2.0.1.t29605-RA"/>
    </source>
</evidence>